<evidence type="ECO:0000313" key="2">
    <source>
        <dbReference type="Proteomes" id="UP000887013"/>
    </source>
</evidence>
<proteinExistence type="predicted"/>
<organism evidence="1 2">
    <name type="scientific">Nephila pilipes</name>
    <name type="common">Giant wood spider</name>
    <name type="synonym">Nephila maculata</name>
    <dbReference type="NCBI Taxonomy" id="299642"/>
    <lineage>
        <taxon>Eukaryota</taxon>
        <taxon>Metazoa</taxon>
        <taxon>Ecdysozoa</taxon>
        <taxon>Arthropoda</taxon>
        <taxon>Chelicerata</taxon>
        <taxon>Arachnida</taxon>
        <taxon>Araneae</taxon>
        <taxon>Araneomorphae</taxon>
        <taxon>Entelegynae</taxon>
        <taxon>Araneoidea</taxon>
        <taxon>Nephilidae</taxon>
        <taxon>Nephila</taxon>
    </lineage>
</organism>
<sequence>MRLNAGYLYLTITVAFKPLSMYTEVNSEPINLLRYNFERQFSYNLNRNITSEICVRKCFFKTARLLLTDNGEKPYPCNMFSKGIPENGNLRYYLLIDHG</sequence>
<evidence type="ECO:0000313" key="1">
    <source>
        <dbReference type="EMBL" id="GFU51025.1"/>
    </source>
</evidence>
<protein>
    <submittedName>
        <fullName evidence="1">Uncharacterized protein</fullName>
    </submittedName>
</protein>
<dbReference type="EMBL" id="BMAW01038093">
    <property type="protein sequence ID" value="GFU51025.1"/>
    <property type="molecule type" value="Genomic_DNA"/>
</dbReference>
<name>A0A8X6UW55_NEPPI</name>
<feature type="non-terminal residue" evidence="1">
    <location>
        <position position="99"/>
    </location>
</feature>
<accession>A0A8X6UW55</accession>
<reference evidence="1" key="1">
    <citation type="submission" date="2020-08" db="EMBL/GenBank/DDBJ databases">
        <title>Multicomponent nature underlies the extraordinary mechanical properties of spider dragline silk.</title>
        <authorList>
            <person name="Kono N."/>
            <person name="Nakamura H."/>
            <person name="Mori M."/>
            <person name="Yoshida Y."/>
            <person name="Ohtoshi R."/>
            <person name="Malay A.D."/>
            <person name="Moran D.A.P."/>
            <person name="Tomita M."/>
            <person name="Numata K."/>
            <person name="Arakawa K."/>
        </authorList>
    </citation>
    <scope>NUCLEOTIDE SEQUENCE</scope>
</reference>
<keyword evidence="2" id="KW-1185">Reference proteome</keyword>
<dbReference type="AlphaFoldDB" id="A0A8X6UW55"/>
<gene>
    <name evidence="1" type="ORF">NPIL_534991</name>
</gene>
<comment type="caution">
    <text evidence="1">The sequence shown here is derived from an EMBL/GenBank/DDBJ whole genome shotgun (WGS) entry which is preliminary data.</text>
</comment>
<dbReference type="Proteomes" id="UP000887013">
    <property type="component" value="Unassembled WGS sequence"/>
</dbReference>